<keyword evidence="10" id="KW-1185">Reference proteome</keyword>
<keyword evidence="2" id="KW-0653">Protein transport</keyword>
<protein>
    <recommendedName>
        <fullName evidence="11">Autophagy-related protein 11 C-terminal domain-containing protein</fullName>
    </recommendedName>
</protein>
<reference evidence="9 10" key="1">
    <citation type="submission" date="2023-08" db="EMBL/GenBank/DDBJ databases">
        <title>A Necator americanus chromosomal reference genome.</title>
        <authorList>
            <person name="Ilik V."/>
            <person name="Petrzelkova K.J."/>
            <person name="Pardy F."/>
            <person name="Fuh T."/>
            <person name="Niatou-Singa F.S."/>
            <person name="Gouil Q."/>
            <person name="Baker L."/>
            <person name="Ritchie M.E."/>
            <person name="Jex A.R."/>
            <person name="Gazzola D."/>
            <person name="Li H."/>
            <person name="Toshio Fujiwara R."/>
            <person name="Zhan B."/>
            <person name="Aroian R.V."/>
            <person name="Pafco B."/>
            <person name="Schwarz E.M."/>
        </authorList>
    </citation>
    <scope>NUCLEOTIDE SEQUENCE [LARGE SCALE GENOMIC DNA]</scope>
    <source>
        <strain evidence="9 10">Aroian</strain>
        <tissue evidence="9">Whole animal</tissue>
    </source>
</reference>
<feature type="domain" description="Autophagy protein ATG17-like" evidence="7">
    <location>
        <begin position="126"/>
        <end position="463"/>
    </location>
</feature>
<feature type="region of interest" description="Disordered" evidence="6">
    <location>
        <begin position="620"/>
        <end position="659"/>
    </location>
</feature>
<dbReference type="InterPro" id="IPR019460">
    <property type="entry name" value="Atg11_C"/>
</dbReference>
<evidence type="ECO:0000256" key="5">
    <source>
        <dbReference type="SAM" id="Coils"/>
    </source>
</evidence>
<evidence type="ECO:0000256" key="1">
    <source>
        <dbReference type="ARBA" id="ARBA00022448"/>
    </source>
</evidence>
<evidence type="ECO:0000256" key="6">
    <source>
        <dbReference type="SAM" id="MobiDB-lite"/>
    </source>
</evidence>
<dbReference type="Gene3D" id="3.10.20.90">
    <property type="entry name" value="Phosphatidylinositol 3-kinase Catalytic Subunit, Chain A, domain 1"/>
    <property type="match status" value="1"/>
</dbReference>
<feature type="coiled-coil region" evidence="5">
    <location>
        <begin position="166"/>
        <end position="193"/>
    </location>
</feature>
<feature type="coiled-coil region" evidence="5">
    <location>
        <begin position="786"/>
        <end position="864"/>
    </location>
</feature>
<evidence type="ECO:0000256" key="4">
    <source>
        <dbReference type="ARBA" id="ARBA00023054"/>
    </source>
</evidence>
<feature type="compositionally biased region" description="Polar residues" evidence="6">
    <location>
        <begin position="645"/>
        <end position="657"/>
    </location>
</feature>
<gene>
    <name evidence="9" type="primary">Necator_chrX.g21836</name>
    <name evidence="9" type="ORF">RB195_021675</name>
</gene>
<dbReference type="InterPro" id="IPR045326">
    <property type="entry name" value="ATG17-like_dom"/>
</dbReference>
<evidence type="ECO:0000256" key="2">
    <source>
        <dbReference type="ARBA" id="ARBA00022927"/>
    </source>
</evidence>
<evidence type="ECO:0000256" key="3">
    <source>
        <dbReference type="ARBA" id="ARBA00023006"/>
    </source>
</evidence>
<comment type="caution">
    <text evidence="9">The sequence shown here is derived from an EMBL/GenBank/DDBJ whole genome shotgun (WGS) entry which is preliminary data.</text>
</comment>
<dbReference type="PANTHER" id="PTHR13222">
    <property type="entry name" value="RB1-INDUCIBLE COILED-COIL"/>
    <property type="match status" value="1"/>
</dbReference>
<dbReference type="Pfam" id="PF04108">
    <property type="entry name" value="ATG17_like"/>
    <property type="match status" value="1"/>
</dbReference>
<dbReference type="Proteomes" id="UP001303046">
    <property type="component" value="Unassembled WGS sequence"/>
</dbReference>
<evidence type="ECO:0000259" key="8">
    <source>
        <dbReference type="Pfam" id="PF10377"/>
    </source>
</evidence>
<dbReference type="SUPFAM" id="SSF54236">
    <property type="entry name" value="Ubiquitin-like"/>
    <property type="match status" value="1"/>
</dbReference>
<evidence type="ECO:0000313" key="10">
    <source>
        <dbReference type="Proteomes" id="UP001303046"/>
    </source>
</evidence>
<dbReference type="PANTHER" id="PTHR13222:SF1">
    <property type="entry name" value="RB1-INDUCIBLE COILED-COIL PROTEIN 1"/>
    <property type="match status" value="1"/>
</dbReference>
<name>A0ABR1EC77_NECAM</name>
<evidence type="ECO:0000313" key="9">
    <source>
        <dbReference type="EMBL" id="KAK6760284.1"/>
    </source>
</evidence>
<accession>A0ABR1EC77</accession>
<dbReference type="InterPro" id="IPR029071">
    <property type="entry name" value="Ubiquitin-like_domsf"/>
</dbReference>
<proteinExistence type="predicted"/>
<dbReference type="EMBL" id="JAVFWL010000006">
    <property type="protein sequence ID" value="KAK6760284.1"/>
    <property type="molecule type" value="Genomic_DNA"/>
</dbReference>
<sequence>MEFYYIFNVARGQRFHIEVSPQWKVRQLQENIAHLTGIRVDDQVLLKACGEILDSEHLVQLNPSENNPDAPVYLFQRSSRHEKEDSRHWDQEINEITSIIDVSIENASRSEQDPDLHRVYLNIPLRARECRTASQNAIHACARFADEHRLIHQGWMALVNNMDDSVVRLKKRAARFQHQVEKVRQQREKATELLQGFDGVIEQLKQIRLPGALLAYSRGQSDRSLHSDLSLYAWISASDPQHSLQDLVEQVKEQINSFGQSDAMSTVQNIEKVVELSKDVNCREIKGINKRMSYLDHHLRQAEERDRAINTLTLKIVETPSRIDQSSLEELLSEHRYLMSQIYAELKELRVICNHFFKSKVEVLGILRMRLNSWIVRVYDRLLHAHNEVLVFEEKFTGLKQRLDLVRQIKEAPMMYATAVSEVVRRRTFHKEFVSWHSLHVDKCVALSDEESQIRAQFSAKMEKHFLRVLFHGMFDSLPTFYVKSLPKFDESLGPIDIDHLKELRNSVEDLKQYLKVTAPQVFFRLSVRDPSMPSPIVQHGVMRREESFFTADPAFSLSTLTRNFPSTNWLSTDDGMDCSPSTMPTLLMTKSPLSRVGSSSSLNMPAAPSLNQLSMLGEEDEIPTQSSSTSIAKSAPIQIPTPQPRQMSEKSSQFSTPDDHFHTADPIEERQFPVDDLTSRSQTFYEALKPTVVQILSLSKDMLDLRAELSKNYDFFKENLTKLGELTGSALSERLKQVKDYYDTELAKASEEQQRFASELQHQVVEYHKLEALHQEVKESIAHDLALQQSEKERLVEEVVHLEEKVKNVRSETYKEGIIAMELEKNRLSTEYEEIIEAKDAQMRELQKELEKKNAEIVRLQSDPESNAFRKNVIAEIRNELEKESKSKLDLLTKGITQKKEEECSRLRKELEYEKRIMEVEKNSSLKWLAVERDRLKEYIAKTLPDGESVCKTVEEEINNAAAAEQGEYRAIYGSSTATQTDISYPLIVVPTEEGVVSQYGDMRESVFAVENLPIAVEESVFIPTDAPISESERKEVNVQTRIGLRSMDRMVAVEDIVEGSTVLVIWNDRHNAYMLFSSSTYSHFVKESSVRRLGLATTLPNVPRRNWILGKVSHLDLCIIRKADNRYRLPVDTRVYRVDVEPLEGRIPRADRTST</sequence>
<evidence type="ECO:0000259" key="7">
    <source>
        <dbReference type="Pfam" id="PF04108"/>
    </source>
</evidence>
<keyword evidence="4 5" id="KW-0175">Coiled coil</keyword>
<keyword evidence="3" id="KW-0072">Autophagy</keyword>
<evidence type="ECO:0008006" key="11">
    <source>
        <dbReference type="Google" id="ProtNLM"/>
    </source>
</evidence>
<keyword evidence="1" id="KW-0813">Transport</keyword>
<organism evidence="9 10">
    <name type="scientific">Necator americanus</name>
    <name type="common">Human hookworm</name>
    <dbReference type="NCBI Taxonomy" id="51031"/>
    <lineage>
        <taxon>Eukaryota</taxon>
        <taxon>Metazoa</taxon>
        <taxon>Ecdysozoa</taxon>
        <taxon>Nematoda</taxon>
        <taxon>Chromadorea</taxon>
        <taxon>Rhabditida</taxon>
        <taxon>Rhabditina</taxon>
        <taxon>Rhabditomorpha</taxon>
        <taxon>Strongyloidea</taxon>
        <taxon>Ancylostomatidae</taxon>
        <taxon>Bunostominae</taxon>
        <taxon>Necator</taxon>
    </lineage>
</organism>
<feature type="compositionally biased region" description="Polar residues" evidence="6">
    <location>
        <begin position="624"/>
        <end position="633"/>
    </location>
</feature>
<dbReference type="Pfam" id="PF10377">
    <property type="entry name" value="ATG11"/>
    <property type="match status" value="1"/>
</dbReference>
<dbReference type="InterPro" id="IPR040040">
    <property type="entry name" value="ATG11"/>
</dbReference>
<feature type="domain" description="Autophagy-related protein 11 C-terminal" evidence="8">
    <location>
        <begin position="1046"/>
        <end position="1143"/>
    </location>
</feature>